<dbReference type="RefSeq" id="WP_146221329.1">
    <property type="nucleotide sequence ID" value="NZ_QJSU01000004.1"/>
</dbReference>
<dbReference type="Proteomes" id="UP000247746">
    <property type="component" value="Unassembled WGS sequence"/>
</dbReference>
<gene>
    <name evidence="2" type="ORF">DFP82_104138</name>
</gene>
<evidence type="ECO:0000313" key="2">
    <source>
        <dbReference type="EMBL" id="PYE39326.1"/>
    </source>
</evidence>
<name>A0A2V4US39_9GAMM</name>
<evidence type="ECO:0000256" key="1">
    <source>
        <dbReference type="SAM" id="SignalP"/>
    </source>
</evidence>
<keyword evidence="1" id="KW-0732">Signal</keyword>
<organism evidence="2 3">
    <name type="scientific">Psychrobacter fozii</name>
    <dbReference type="NCBI Taxonomy" id="198480"/>
    <lineage>
        <taxon>Bacteria</taxon>
        <taxon>Pseudomonadati</taxon>
        <taxon>Pseudomonadota</taxon>
        <taxon>Gammaproteobacteria</taxon>
        <taxon>Moraxellales</taxon>
        <taxon>Moraxellaceae</taxon>
        <taxon>Psychrobacter</taxon>
    </lineage>
</organism>
<protein>
    <submittedName>
        <fullName evidence="2">Uncharacterized protein</fullName>
    </submittedName>
</protein>
<feature type="signal peptide" evidence="1">
    <location>
        <begin position="1"/>
        <end position="24"/>
    </location>
</feature>
<keyword evidence="3" id="KW-1185">Reference proteome</keyword>
<dbReference type="AlphaFoldDB" id="A0A2V4US39"/>
<feature type="chain" id="PRO_5016096147" evidence="1">
    <location>
        <begin position="25"/>
        <end position="358"/>
    </location>
</feature>
<comment type="caution">
    <text evidence="2">The sequence shown here is derived from an EMBL/GenBank/DDBJ whole genome shotgun (WGS) entry which is preliminary data.</text>
</comment>
<accession>A0A2V4US39</accession>
<evidence type="ECO:0000313" key="3">
    <source>
        <dbReference type="Proteomes" id="UP000247746"/>
    </source>
</evidence>
<dbReference type="EMBL" id="QJSU01000004">
    <property type="protein sequence ID" value="PYE39326.1"/>
    <property type="molecule type" value="Genomic_DNA"/>
</dbReference>
<proteinExistence type="predicted"/>
<sequence length="358" mass="40900">MKISNISLLSCLLMIPLLSTPVSAQNFGEVDSSLTNSSAKSKLADPIYKIDDKYKNIENNLVGHYTLSFGQGSKAEQKLITLSKNRKYTIIGSSFTTPIRIGDWRVVDGKYLHLLAYDAYPFNVYGRHTTELNETSRVVFNGIYFSHNTFINYDNVLNEMPTLTPILNKNIDRSKRPYISKLPQKYNSISLAYNPNDKNSGDKEIDIYTFNNKNNFNDFAISARINLTYQDTVKATIKEDYLVFEQGKTTKRFVPEITNEDDSSLEDMENLAVSPKTIYQNIAGKPFVEPFVNPKDYTFDNNIKAYVAINKCRTSCPTEEEYGYFDIFYEYQLLEDITVQQSKFKIANTVAVPLALEE</sequence>
<reference evidence="2 3" key="1">
    <citation type="submission" date="2018-06" db="EMBL/GenBank/DDBJ databases">
        <title>Genomic Encyclopedia of Type Strains, Phase III (KMG-III): the genomes of soil and plant-associated and newly described type strains.</title>
        <authorList>
            <person name="Whitman W."/>
        </authorList>
    </citation>
    <scope>NUCLEOTIDE SEQUENCE [LARGE SCALE GENOMIC DNA]</scope>
    <source>
        <strain evidence="2 3">CECT 5889</strain>
    </source>
</reference>
<dbReference type="OrthoDB" id="6654917at2"/>